<feature type="region of interest" description="Disordered" evidence="1">
    <location>
        <begin position="156"/>
        <end position="188"/>
    </location>
</feature>
<protein>
    <submittedName>
        <fullName evidence="2">Uncharacterized protein</fullName>
    </submittedName>
</protein>
<accession>M3YI33</accession>
<dbReference type="EMBL" id="AEYP01043874">
    <property type="status" value="NOT_ANNOTATED_CDS"/>
    <property type="molecule type" value="Genomic_DNA"/>
</dbReference>
<sequence>MLPLGVLFHTTNTIPQGLSVARVCEMEMKARQLNNRRSKTKSYSPACLRTVQIESKTRRGNCEELRLEIPPPPALLPAWLPPSLASPLRPPPSALPPQCLFQACASGRWRRREGARGRAGRCGSSPPPLIGGPRGFHHFSEKSISFSLPHVAAAGATSGCSNKRNNELTRQQYFDSHARTGPAEDRRP</sequence>
<dbReference type="AlphaFoldDB" id="M3YI33"/>
<dbReference type="Ensembl" id="ENSMPUT00000011174.1">
    <property type="protein sequence ID" value="ENSMPUP00000010990.1"/>
    <property type="gene ID" value="ENSMPUG00000011080.1"/>
</dbReference>
<evidence type="ECO:0000313" key="2">
    <source>
        <dbReference type="Ensembl" id="ENSMPUP00000010990.1"/>
    </source>
</evidence>
<dbReference type="HOGENOM" id="CLU_1440632_0_0_1"/>
<proteinExistence type="predicted"/>
<name>M3YI33_MUSPF</name>
<reference evidence="2" key="1">
    <citation type="submission" date="2024-06" db="UniProtKB">
        <authorList>
            <consortium name="Ensembl"/>
        </authorList>
    </citation>
    <scope>IDENTIFICATION</scope>
</reference>
<dbReference type="InParanoid" id="M3YI33"/>
<evidence type="ECO:0000256" key="1">
    <source>
        <dbReference type="SAM" id="MobiDB-lite"/>
    </source>
</evidence>
<organism evidence="2">
    <name type="scientific">Mustela putorius furo</name>
    <name type="common">European domestic ferret</name>
    <name type="synonym">Mustela furo</name>
    <dbReference type="NCBI Taxonomy" id="9669"/>
    <lineage>
        <taxon>Eukaryota</taxon>
        <taxon>Metazoa</taxon>
        <taxon>Chordata</taxon>
        <taxon>Craniata</taxon>
        <taxon>Vertebrata</taxon>
        <taxon>Euteleostomi</taxon>
        <taxon>Mammalia</taxon>
        <taxon>Eutheria</taxon>
        <taxon>Laurasiatheria</taxon>
        <taxon>Carnivora</taxon>
        <taxon>Caniformia</taxon>
        <taxon>Musteloidea</taxon>
        <taxon>Mustelidae</taxon>
        <taxon>Mustelinae</taxon>
        <taxon>Mustela</taxon>
    </lineage>
</organism>
<feature type="compositionally biased region" description="Polar residues" evidence="1">
    <location>
        <begin position="158"/>
        <end position="174"/>
    </location>
</feature>
<feature type="compositionally biased region" description="Basic and acidic residues" evidence="1">
    <location>
        <begin position="176"/>
        <end position="188"/>
    </location>
</feature>